<feature type="non-terminal residue" evidence="1">
    <location>
        <position position="72"/>
    </location>
</feature>
<name>A0A699VWH4_TANCI</name>
<accession>A0A699VWH4</accession>
<comment type="caution">
    <text evidence="1">The sequence shown here is derived from an EMBL/GenBank/DDBJ whole genome shotgun (WGS) entry which is preliminary data.</text>
</comment>
<dbReference type="EMBL" id="BKCJ011518901">
    <property type="protein sequence ID" value="GFD39597.1"/>
    <property type="molecule type" value="Genomic_DNA"/>
</dbReference>
<reference evidence="1" key="1">
    <citation type="journal article" date="2019" name="Sci. Rep.">
        <title>Draft genome of Tanacetum cinerariifolium, the natural source of mosquito coil.</title>
        <authorList>
            <person name="Yamashiro T."/>
            <person name="Shiraishi A."/>
            <person name="Satake H."/>
            <person name="Nakayama K."/>
        </authorList>
    </citation>
    <scope>NUCLEOTIDE SEQUENCE</scope>
</reference>
<dbReference type="AlphaFoldDB" id="A0A699VWH4"/>
<proteinExistence type="predicted"/>
<gene>
    <name evidence="1" type="ORF">Tci_911566</name>
</gene>
<sequence>MTISRRTYLKSNATSDLTAPSSSENSTLIPAFTTGVSFAVLSASLVASSLMTDSSIESSSLSQAMALQSYTT</sequence>
<evidence type="ECO:0000313" key="1">
    <source>
        <dbReference type="EMBL" id="GFD39597.1"/>
    </source>
</evidence>
<organism evidence="1">
    <name type="scientific">Tanacetum cinerariifolium</name>
    <name type="common">Dalmatian daisy</name>
    <name type="synonym">Chrysanthemum cinerariifolium</name>
    <dbReference type="NCBI Taxonomy" id="118510"/>
    <lineage>
        <taxon>Eukaryota</taxon>
        <taxon>Viridiplantae</taxon>
        <taxon>Streptophyta</taxon>
        <taxon>Embryophyta</taxon>
        <taxon>Tracheophyta</taxon>
        <taxon>Spermatophyta</taxon>
        <taxon>Magnoliopsida</taxon>
        <taxon>eudicotyledons</taxon>
        <taxon>Gunneridae</taxon>
        <taxon>Pentapetalae</taxon>
        <taxon>asterids</taxon>
        <taxon>campanulids</taxon>
        <taxon>Asterales</taxon>
        <taxon>Asteraceae</taxon>
        <taxon>Asteroideae</taxon>
        <taxon>Anthemideae</taxon>
        <taxon>Anthemidinae</taxon>
        <taxon>Tanacetum</taxon>
    </lineage>
</organism>
<protein>
    <submittedName>
        <fullName evidence="1">Uncharacterized protein</fullName>
    </submittedName>
</protein>